<keyword evidence="3" id="KW-1185">Reference proteome</keyword>
<reference evidence="2 3" key="1">
    <citation type="submission" date="2019-01" db="EMBL/GenBank/DDBJ databases">
        <title>Sequencing of cultivated peanut Arachis hypogaea provides insights into genome evolution and oil improvement.</title>
        <authorList>
            <person name="Chen X."/>
        </authorList>
    </citation>
    <scope>NUCLEOTIDE SEQUENCE [LARGE SCALE GENOMIC DNA]</scope>
    <source>
        <strain evidence="3">cv. Fuhuasheng</strain>
        <tissue evidence="2">Leaves</tissue>
    </source>
</reference>
<evidence type="ECO:0000313" key="3">
    <source>
        <dbReference type="Proteomes" id="UP000289738"/>
    </source>
</evidence>
<feature type="transmembrane region" description="Helical" evidence="1">
    <location>
        <begin position="58"/>
        <end position="78"/>
    </location>
</feature>
<dbReference type="EMBL" id="SDMP01000004">
    <property type="protein sequence ID" value="RYR62290.1"/>
    <property type="molecule type" value="Genomic_DNA"/>
</dbReference>
<keyword evidence="1" id="KW-0812">Transmembrane</keyword>
<sequence>MELFHGLRMWIESEFLLKPREKMSWKSTMTILALGCYKKEYTLVYLDILMPPFRETVATFKLFCSLGLLVVISVILSLETKYQQFEGEYDCDSDAKENAENFAKLKGLLQGIIHATSNFELRPLWLPSRLRSKQHSSALQPADVQKRLKEMVDRRFMDATSQYTIATDHVFPNEKDNNKD</sequence>
<name>A0A445DGK0_ARAHY</name>
<gene>
    <name evidence="2" type="ORF">Ahy_A04g019753</name>
</gene>
<comment type="caution">
    <text evidence="2">The sequence shown here is derived from an EMBL/GenBank/DDBJ whole genome shotgun (WGS) entry which is preliminary data.</text>
</comment>
<proteinExistence type="predicted"/>
<accession>A0A445DGK0</accession>
<organism evidence="2 3">
    <name type="scientific">Arachis hypogaea</name>
    <name type="common">Peanut</name>
    <dbReference type="NCBI Taxonomy" id="3818"/>
    <lineage>
        <taxon>Eukaryota</taxon>
        <taxon>Viridiplantae</taxon>
        <taxon>Streptophyta</taxon>
        <taxon>Embryophyta</taxon>
        <taxon>Tracheophyta</taxon>
        <taxon>Spermatophyta</taxon>
        <taxon>Magnoliopsida</taxon>
        <taxon>eudicotyledons</taxon>
        <taxon>Gunneridae</taxon>
        <taxon>Pentapetalae</taxon>
        <taxon>rosids</taxon>
        <taxon>fabids</taxon>
        <taxon>Fabales</taxon>
        <taxon>Fabaceae</taxon>
        <taxon>Papilionoideae</taxon>
        <taxon>50 kb inversion clade</taxon>
        <taxon>dalbergioids sensu lato</taxon>
        <taxon>Dalbergieae</taxon>
        <taxon>Pterocarpus clade</taxon>
        <taxon>Arachis</taxon>
    </lineage>
</organism>
<keyword evidence="1" id="KW-0472">Membrane</keyword>
<keyword evidence="1" id="KW-1133">Transmembrane helix</keyword>
<protein>
    <submittedName>
        <fullName evidence="2">Uncharacterized protein</fullName>
    </submittedName>
</protein>
<evidence type="ECO:0000256" key="1">
    <source>
        <dbReference type="SAM" id="Phobius"/>
    </source>
</evidence>
<dbReference type="AlphaFoldDB" id="A0A445DGK0"/>
<dbReference type="Proteomes" id="UP000289738">
    <property type="component" value="Chromosome A04"/>
</dbReference>
<evidence type="ECO:0000313" key="2">
    <source>
        <dbReference type="EMBL" id="RYR62290.1"/>
    </source>
</evidence>